<dbReference type="GO" id="GO:0071555">
    <property type="term" value="P:cell wall organization"/>
    <property type="evidence" value="ECO:0007669"/>
    <property type="project" value="UniProtKB-KW"/>
</dbReference>
<dbReference type="Gene3D" id="2.160.20.10">
    <property type="entry name" value="Single-stranded right-handed beta-helix, Pectin lyase-like"/>
    <property type="match status" value="1"/>
</dbReference>
<dbReference type="AlphaFoldDB" id="A0A833R1K5"/>
<evidence type="ECO:0000256" key="10">
    <source>
        <dbReference type="SAM" id="Phobius"/>
    </source>
</evidence>
<dbReference type="InterPro" id="IPR011050">
    <property type="entry name" value="Pectin_lyase_fold/virulence"/>
</dbReference>
<gene>
    <name evidence="11" type="ORF">FCM35_KLT05616</name>
</gene>
<dbReference type="OrthoDB" id="187139at2759"/>
<dbReference type="InterPro" id="IPR012334">
    <property type="entry name" value="Pectin_lyas_fold"/>
</dbReference>
<evidence type="ECO:0000256" key="7">
    <source>
        <dbReference type="ARBA" id="ARBA00023316"/>
    </source>
</evidence>
<keyword evidence="12" id="KW-1185">Reference proteome</keyword>
<evidence type="ECO:0000313" key="11">
    <source>
        <dbReference type="EMBL" id="KAF3328538.1"/>
    </source>
</evidence>
<comment type="caution">
    <text evidence="11">The sequence shown here is derived from an EMBL/GenBank/DDBJ whole genome shotgun (WGS) entry which is preliminary data.</text>
</comment>
<evidence type="ECO:0000256" key="4">
    <source>
        <dbReference type="ARBA" id="ARBA00022525"/>
    </source>
</evidence>
<dbReference type="InterPro" id="IPR006626">
    <property type="entry name" value="PbH1"/>
</dbReference>
<proteinExistence type="inferred from homology"/>
<feature type="active site" evidence="8">
    <location>
        <position position="248"/>
    </location>
</feature>
<keyword evidence="6 9" id="KW-0326">Glycosidase</keyword>
<comment type="similarity">
    <text evidence="2 9">Belongs to the glycosyl hydrolase 28 family.</text>
</comment>
<dbReference type="PROSITE" id="PS00502">
    <property type="entry name" value="POLYGALACTURONASE"/>
    <property type="match status" value="1"/>
</dbReference>
<sequence length="405" mass="43399">MHGSANHTSNILVAGTVVGFYFLFLIKFSTAGRIYNVVDYQAVGDGTIDDSQAFMKAWSAACSDAIPATLLVPPGKKFLIGTATSLQGPCNSPVNFQIDGNITAPNRIWTTERITWISFNNINNLNVYGQGTIDGQGAIWWDYFVHYSYVCSSQLIDFDGCNNLALSNITLMNGPRRHLAFHQCTHLTVKGITITAPGDSPNTDGINIADSQNINITGSTFAIGDDCIAISSGTSNVSISNMTCGPSHGISIGSLGRGGTVAEVEQIHVFNSNIFHSMTGVRIKTWQGGSGYVKDVTFERINITQVATPIVINQFYTDYSSPASKEDAVAISNVKFMNIQGTSTKKTAVCIQCSAAVPCTNLTFDTVTLARDEGDNRTVSATIENAYGMSEGITIPHISLSKKIA</sequence>
<evidence type="ECO:0000256" key="2">
    <source>
        <dbReference type="ARBA" id="ARBA00008834"/>
    </source>
</evidence>
<organism evidence="11 12">
    <name type="scientific">Carex littledalei</name>
    <dbReference type="NCBI Taxonomy" id="544730"/>
    <lineage>
        <taxon>Eukaryota</taxon>
        <taxon>Viridiplantae</taxon>
        <taxon>Streptophyta</taxon>
        <taxon>Embryophyta</taxon>
        <taxon>Tracheophyta</taxon>
        <taxon>Spermatophyta</taxon>
        <taxon>Magnoliopsida</taxon>
        <taxon>Liliopsida</taxon>
        <taxon>Poales</taxon>
        <taxon>Cyperaceae</taxon>
        <taxon>Cyperoideae</taxon>
        <taxon>Cariceae</taxon>
        <taxon>Carex</taxon>
        <taxon>Carex subgen. Euthyceras</taxon>
    </lineage>
</organism>
<dbReference type="PANTHER" id="PTHR31375">
    <property type="match status" value="1"/>
</dbReference>
<dbReference type="Proteomes" id="UP000623129">
    <property type="component" value="Unassembled WGS sequence"/>
</dbReference>
<dbReference type="EMBL" id="SWLB01000015">
    <property type="protein sequence ID" value="KAF3328538.1"/>
    <property type="molecule type" value="Genomic_DNA"/>
</dbReference>
<evidence type="ECO:0000256" key="1">
    <source>
        <dbReference type="ARBA" id="ARBA00004191"/>
    </source>
</evidence>
<keyword evidence="10" id="KW-1133">Transmembrane helix</keyword>
<keyword evidence="3" id="KW-0134">Cell wall</keyword>
<dbReference type="SUPFAM" id="SSF51126">
    <property type="entry name" value="Pectin lyase-like"/>
    <property type="match status" value="1"/>
</dbReference>
<evidence type="ECO:0000313" key="12">
    <source>
        <dbReference type="Proteomes" id="UP000623129"/>
    </source>
</evidence>
<protein>
    <submittedName>
        <fullName evidence="11">Polygalacturonase</fullName>
    </submittedName>
</protein>
<evidence type="ECO:0000256" key="6">
    <source>
        <dbReference type="ARBA" id="ARBA00023295"/>
    </source>
</evidence>
<evidence type="ECO:0000256" key="5">
    <source>
        <dbReference type="ARBA" id="ARBA00022801"/>
    </source>
</evidence>
<comment type="subcellular location">
    <subcellularLocation>
        <location evidence="1">Secreted</location>
        <location evidence="1">Cell wall</location>
    </subcellularLocation>
</comment>
<accession>A0A833R1K5</accession>
<evidence type="ECO:0000256" key="9">
    <source>
        <dbReference type="RuleBase" id="RU361169"/>
    </source>
</evidence>
<reference evidence="11" key="1">
    <citation type="submission" date="2020-01" db="EMBL/GenBank/DDBJ databases">
        <title>Genome sequence of Kobresia littledalei, the first chromosome-level genome in the family Cyperaceae.</title>
        <authorList>
            <person name="Qu G."/>
        </authorList>
    </citation>
    <scope>NUCLEOTIDE SEQUENCE</scope>
    <source>
        <strain evidence="11">C.B.Clarke</strain>
        <tissue evidence="11">Leaf</tissue>
    </source>
</reference>
<evidence type="ECO:0000256" key="8">
    <source>
        <dbReference type="PROSITE-ProRule" id="PRU10052"/>
    </source>
</evidence>
<keyword evidence="10" id="KW-0472">Membrane</keyword>
<name>A0A833R1K5_9POAL</name>
<dbReference type="InterPro" id="IPR000743">
    <property type="entry name" value="Glyco_hydro_28"/>
</dbReference>
<dbReference type="SMART" id="SM00710">
    <property type="entry name" value="PbH1"/>
    <property type="match status" value="4"/>
</dbReference>
<keyword evidence="7" id="KW-0961">Cell wall biogenesis/degradation</keyword>
<keyword evidence="4" id="KW-0964">Secreted</keyword>
<dbReference type="Pfam" id="PF00295">
    <property type="entry name" value="Glyco_hydro_28"/>
    <property type="match status" value="1"/>
</dbReference>
<dbReference type="GO" id="GO:0004650">
    <property type="term" value="F:polygalacturonase activity"/>
    <property type="evidence" value="ECO:0007669"/>
    <property type="project" value="InterPro"/>
</dbReference>
<feature type="transmembrane region" description="Helical" evidence="10">
    <location>
        <begin position="6"/>
        <end position="26"/>
    </location>
</feature>
<keyword evidence="5 9" id="KW-0378">Hydrolase</keyword>
<keyword evidence="10" id="KW-0812">Transmembrane</keyword>
<dbReference type="GO" id="GO:0005975">
    <property type="term" value="P:carbohydrate metabolic process"/>
    <property type="evidence" value="ECO:0007669"/>
    <property type="project" value="InterPro"/>
</dbReference>
<evidence type="ECO:0000256" key="3">
    <source>
        <dbReference type="ARBA" id="ARBA00022512"/>
    </source>
</evidence>